<sequence length="770" mass="84660">MSCTITIPFWPDSTDCLDWSADNQIAVTGGEQIAILNPRNKEKGLNGSLWDTSLLKVNAFTAKELPLLDSPLSNANFSLGEEVSFRQAIEAKWSPPGLAIHKGCALAVLTADHVLSVWAPNGRSNVAENWKRQAITNDTIMQFYRTKDALQQNETNDQPSQQQREHDQVRQRIRSFAWSPALTRSDGNDEHYLAVSTEGGDVLFLRVKSPHCRTLTKATGWELTVVGASDLRSLSESPVQRKATRPCFAEYLSWNDWATDTAGNFVARFAYICGGRLFTTSVRRSKVANTPGTSDQLDIDVSRRVLNDRDDVTGPLRFARGDQHGSLIAFGIDTVFQVDFDDDAPLARTHHLDDRWDSVSGVAFTNPGDGSTLLHVISLLEMATAATTTLSLPLEGDETSIQPSWQHAISEYKAAFGADHDLDRNVMDRTSGIANSPLGDYIVTCTTMHPSDCIEYVVGSDQKSMLSFTWESECPAGHFLPQPPSSISPTLSAEAILFSLVRQLERNAEIEEPDTVDRDSLIAEVLQYRRPSQDIVNNDSNLLEALGNGPDVLHRHIKKAILAHAEVLAAQASRLVDIALNPNGPRAEVVRPVVQRLVQEFTRLTGQVASNDSLSQRIRATFAIVASKLSPTQDPHVNGDAQGNSEVCTICEKPVPFESLRWAKCVSGHQFSRCSLSFLPIQEPGTTKSCGICGLQYFNEKIFSDVEPATDDIEMADVPSTESNIDNPANDTWVEVSRNPNAFPQRTPSLAQILFTASDICTYCGGKFVD</sequence>
<dbReference type="Pfam" id="PF12660">
    <property type="entry name" value="zf-TFIIIC"/>
    <property type="match status" value="1"/>
</dbReference>
<dbReference type="PANTHER" id="PTHR15496:SF2">
    <property type="entry name" value="GENERAL TRANSCRIPTION FACTOR 3C POLYPEPTIDE 4"/>
    <property type="match status" value="1"/>
</dbReference>
<dbReference type="PANTHER" id="PTHR15496">
    <property type="entry name" value="GENERAL TRANSCRIPTION FACTOR 3C POLYPEPTIDE 4 FAMILY"/>
    <property type="match status" value="1"/>
</dbReference>
<dbReference type="Proteomes" id="UP001305779">
    <property type="component" value="Unassembled WGS sequence"/>
</dbReference>
<reference evidence="3 4" key="1">
    <citation type="journal article" date="2023" name="G3 (Bethesda)">
        <title>A chromosome-level genome assembly of Zasmidium syzygii isolated from banana leaves.</title>
        <authorList>
            <person name="van Westerhoven A.C."/>
            <person name="Mehrabi R."/>
            <person name="Talebi R."/>
            <person name="Steentjes M.B.F."/>
            <person name="Corcolon B."/>
            <person name="Chong P.A."/>
            <person name="Kema G.H.J."/>
            <person name="Seidl M.F."/>
        </authorList>
    </citation>
    <scope>NUCLEOTIDE SEQUENCE [LARGE SCALE GENOMIC DNA]</scope>
    <source>
        <strain evidence="3 4">P124</strain>
    </source>
</reference>
<dbReference type="InterPro" id="IPR024764">
    <property type="entry name" value="TFIIIC_Znf"/>
</dbReference>
<evidence type="ECO:0000313" key="3">
    <source>
        <dbReference type="EMBL" id="KAK4498104.1"/>
    </source>
</evidence>
<dbReference type="Pfam" id="PF12657">
    <property type="entry name" value="TFIIIC_delta"/>
    <property type="match status" value="1"/>
</dbReference>
<dbReference type="EMBL" id="JAXOVC010000008">
    <property type="protein sequence ID" value="KAK4498104.1"/>
    <property type="molecule type" value="Genomic_DNA"/>
</dbReference>
<dbReference type="InterPro" id="IPR044230">
    <property type="entry name" value="GTF3C4"/>
</dbReference>
<feature type="domain" description="Transcription factor IIIC putative zinc-finger" evidence="2">
    <location>
        <begin position="642"/>
        <end position="768"/>
    </location>
</feature>
<name>A0ABR0E9W1_ZASCE</name>
<keyword evidence="4" id="KW-1185">Reference proteome</keyword>
<evidence type="ECO:0000313" key="4">
    <source>
        <dbReference type="Proteomes" id="UP001305779"/>
    </source>
</evidence>
<accession>A0ABR0E9W1</accession>
<evidence type="ECO:0008006" key="5">
    <source>
        <dbReference type="Google" id="ProtNLM"/>
    </source>
</evidence>
<evidence type="ECO:0000259" key="1">
    <source>
        <dbReference type="Pfam" id="PF12657"/>
    </source>
</evidence>
<comment type="caution">
    <text evidence="3">The sequence shown here is derived from an EMBL/GenBank/DDBJ whole genome shotgun (WGS) entry which is preliminary data.</text>
</comment>
<evidence type="ECO:0000259" key="2">
    <source>
        <dbReference type="Pfam" id="PF12660"/>
    </source>
</evidence>
<dbReference type="SUPFAM" id="SSF82171">
    <property type="entry name" value="DPP6 N-terminal domain-like"/>
    <property type="match status" value="1"/>
</dbReference>
<proteinExistence type="predicted"/>
<protein>
    <recommendedName>
        <fullName evidence="5">Transcription factor IIIC 90kDa subunit N-terminal domain-containing protein</fullName>
    </recommendedName>
</protein>
<organism evidence="3 4">
    <name type="scientific">Zasmidium cellare</name>
    <name type="common">Wine cellar mold</name>
    <name type="synonym">Racodium cellare</name>
    <dbReference type="NCBI Taxonomy" id="395010"/>
    <lineage>
        <taxon>Eukaryota</taxon>
        <taxon>Fungi</taxon>
        <taxon>Dikarya</taxon>
        <taxon>Ascomycota</taxon>
        <taxon>Pezizomycotina</taxon>
        <taxon>Dothideomycetes</taxon>
        <taxon>Dothideomycetidae</taxon>
        <taxon>Mycosphaerellales</taxon>
        <taxon>Mycosphaerellaceae</taxon>
        <taxon>Zasmidium</taxon>
    </lineage>
</organism>
<gene>
    <name evidence="3" type="ORF">PRZ48_010760</name>
</gene>
<dbReference type="InterPro" id="IPR024761">
    <property type="entry name" value="TFIIIC_delta_N"/>
</dbReference>
<feature type="domain" description="Transcription factor IIIC 90kDa subunit N-terminal" evidence="1">
    <location>
        <begin position="19"/>
        <end position="469"/>
    </location>
</feature>